<keyword evidence="1" id="KW-1133">Transmembrane helix</keyword>
<gene>
    <name evidence="2" type="ORF">SAMN02982931_00402</name>
</gene>
<reference evidence="2 3" key="1">
    <citation type="submission" date="2016-10" db="EMBL/GenBank/DDBJ databases">
        <authorList>
            <person name="de Groot N.N."/>
        </authorList>
    </citation>
    <scope>NUCLEOTIDE SEQUENCE [LARGE SCALE GENOMIC DNA]</scope>
    <source>
        <strain evidence="2 3">ATCC 35022</strain>
    </source>
</reference>
<dbReference type="AlphaFoldDB" id="A0A1G6AB08"/>
<keyword evidence="1" id="KW-0812">Transmembrane</keyword>
<dbReference type="EMBL" id="FMXQ01000001">
    <property type="protein sequence ID" value="SDB05614.1"/>
    <property type="molecule type" value="Genomic_DNA"/>
</dbReference>
<proteinExistence type="predicted"/>
<accession>A0A1G6AB08</accession>
<evidence type="ECO:0000313" key="2">
    <source>
        <dbReference type="EMBL" id="SDB05614.1"/>
    </source>
</evidence>
<protein>
    <submittedName>
        <fullName evidence="2">Uncharacterized protein</fullName>
    </submittedName>
</protein>
<sequence>MAATPTPTLPVGVALLLLVPPGIAVWAFVIGQVTRLLGY</sequence>
<keyword evidence="1" id="KW-0472">Membrane</keyword>
<feature type="transmembrane region" description="Helical" evidence="1">
    <location>
        <begin position="12"/>
        <end position="31"/>
    </location>
</feature>
<evidence type="ECO:0000313" key="3">
    <source>
        <dbReference type="Proteomes" id="UP000199071"/>
    </source>
</evidence>
<name>A0A1G6AB08_9HYPH</name>
<keyword evidence="3" id="KW-1185">Reference proteome</keyword>
<evidence type="ECO:0000256" key="1">
    <source>
        <dbReference type="SAM" id="Phobius"/>
    </source>
</evidence>
<organism evidence="2 3">
    <name type="scientific">Bauldia litoralis</name>
    <dbReference type="NCBI Taxonomy" id="665467"/>
    <lineage>
        <taxon>Bacteria</taxon>
        <taxon>Pseudomonadati</taxon>
        <taxon>Pseudomonadota</taxon>
        <taxon>Alphaproteobacteria</taxon>
        <taxon>Hyphomicrobiales</taxon>
        <taxon>Kaistiaceae</taxon>
        <taxon>Bauldia</taxon>
    </lineage>
</organism>
<dbReference type="Proteomes" id="UP000199071">
    <property type="component" value="Unassembled WGS sequence"/>
</dbReference>